<feature type="transmembrane region" description="Helical" evidence="1">
    <location>
        <begin position="21"/>
        <end position="40"/>
    </location>
</feature>
<proteinExistence type="predicted"/>
<keyword evidence="1" id="KW-0812">Transmembrane</keyword>
<dbReference type="EMBL" id="CP067136">
    <property type="protein sequence ID" value="WCR06535.1"/>
    <property type="molecule type" value="Genomic_DNA"/>
</dbReference>
<keyword evidence="1" id="KW-0472">Membrane</keyword>
<gene>
    <name evidence="2" type="ORF">JHX87_13725</name>
</gene>
<reference evidence="2 3" key="1">
    <citation type="submission" date="2021-01" db="EMBL/GenBank/DDBJ databases">
        <title>Biogeographic distribution of Paracoccus.</title>
        <authorList>
            <person name="Hollensteiner J."/>
            <person name="Leineberger J."/>
            <person name="Brinkhoff T."/>
            <person name="Daniel R."/>
        </authorList>
    </citation>
    <scope>NUCLEOTIDE SEQUENCE [LARGE SCALE GENOMIC DNA]</scope>
    <source>
        <strain evidence="2 3">KCTC 22803</strain>
    </source>
</reference>
<evidence type="ECO:0000256" key="1">
    <source>
        <dbReference type="SAM" id="Phobius"/>
    </source>
</evidence>
<evidence type="ECO:0000313" key="2">
    <source>
        <dbReference type="EMBL" id="WCR06535.1"/>
    </source>
</evidence>
<name>A0ABY7SHZ7_9RHOB</name>
<keyword evidence="3" id="KW-1185">Reference proteome</keyword>
<keyword evidence="1" id="KW-1133">Transmembrane helix</keyword>
<dbReference type="Proteomes" id="UP001219349">
    <property type="component" value="Chromosome"/>
</dbReference>
<dbReference type="RefSeq" id="WP_271884279.1">
    <property type="nucleotide sequence ID" value="NZ_CP067136.1"/>
</dbReference>
<organism evidence="2 3">
    <name type="scientific">Paracoccus fistulariae</name>
    <dbReference type="NCBI Taxonomy" id="658446"/>
    <lineage>
        <taxon>Bacteria</taxon>
        <taxon>Pseudomonadati</taxon>
        <taxon>Pseudomonadota</taxon>
        <taxon>Alphaproteobacteria</taxon>
        <taxon>Rhodobacterales</taxon>
        <taxon>Paracoccaceae</taxon>
        <taxon>Paracoccus</taxon>
    </lineage>
</organism>
<accession>A0ABY7SHZ7</accession>
<protein>
    <submittedName>
        <fullName evidence="2">Uncharacterized protein</fullName>
    </submittedName>
</protein>
<sequence>MQHAKTGARAVARSRQADRAAALWLGAAVSAAAILIPQIGQAGNFDPPQGCTLTVTVQNRGCTVSQFYRCDKDNPGDQRTAIFDQDGLSYESLIDAETRWLESFSYRTRIQDRLIEQARDHASFSTLLETGRDDFDFWTESNTGERLHRVGQDKLTGKKVVIDGVELEETRFELTTYNSAGDVLIKRSGQQYISRELGRFLGGTESGSDWTGRQSESNDSPVLFSFPDEDGYGETTPQFDCDQMMTQLKGHGDA</sequence>
<evidence type="ECO:0000313" key="3">
    <source>
        <dbReference type="Proteomes" id="UP001219349"/>
    </source>
</evidence>